<evidence type="ECO:0000313" key="2">
    <source>
        <dbReference type="Proteomes" id="UP000546200"/>
    </source>
</evidence>
<dbReference type="AlphaFoldDB" id="A0A7W9BAR4"/>
<evidence type="ECO:0000313" key="1">
    <source>
        <dbReference type="EMBL" id="MBB5713381.1"/>
    </source>
</evidence>
<protein>
    <recommendedName>
        <fullName evidence="3">VanZ-like domain-containing protein</fullName>
    </recommendedName>
</protein>
<keyword evidence="2" id="KW-1185">Reference proteome</keyword>
<sequence>MNIPALYASMIQQIGDGTGMADFVLHIHAGMAVLILARLITRRSLSTPIPLLVVVAAEACNEILDRLHYGSWRPADTTADVINTLFWPTVLFIGLRLRRARELDAVRLPREVS</sequence>
<proteinExistence type="predicted"/>
<accession>A0A7W9BAR4</accession>
<gene>
    <name evidence="1" type="ORF">FHS94_000200</name>
</gene>
<name>A0A7W9BAR4_9SPHN</name>
<dbReference type="Proteomes" id="UP000546200">
    <property type="component" value="Unassembled WGS sequence"/>
</dbReference>
<evidence type="ECO:0008006" key="3">
    <source>
        <dbReference type="Google" id="ProtNLM"/>
    </source>
</evidence>
<organism evidence="1 2">
    <name type="scientific">Sphingomonas aerophila</name>
    <dbReference type="NCBI Taxonomy" id="1344948"/>
    <lineage>
        <taxon>Bacteria</taxon>
        <taxon>Pseudomonadati</taxon>
        <taxon>Pseudomonadota</taxon>
        <taxon>Alphaproteobacteria</taxon>
        <taxon>Sphingomonadales</taxon>
        <taxon>Sphingomonadaceae</taxon>
        <taxon>Sphingomonas</taxon>
    </lineage>
</organism>
<reference evidence="1 2" key="1">
    <citation type="submission" date="2020-08" db="EMBL/GenBank/DDBJ databases">
        <title>Genomic Encyclopedia of Type Strains, Phase IV (KMG-IV): sequencing the most valuable type-strain genomes for metagenomic binning, comparative biology and taxonomic classification.</title>
        <authorList>
            <person name="Goeker M."/>
        </authorList>
    </citation>
    <scope>NUCLEOTIDE SEQUENCE [LARGE SCALE GENOMIC DNA]</scope>
    <source>
        <strain evidence="1 2">DSM 100044</strain>
    </source>
</reference>
<dbReference type="EMBL" id="JACIJK010000001">
    <property type="protein sequence ID" value="MBB5713381.1"/>
    <property type="molecule type" value="Genomic_DNA"/>
</dbReference>
<comment type="caution">
    <text evidence="1">The sequence shown here is derived from an EMBL/GenBank/DDBJ whole genome shotgun (WGS) entry which is preliminary data.</text>
</comment>
<dbReference type="RefSeq" id="WP_184053519.1">
    <property type="nucleotide sequence ID" value="NZ_JACIJK010000001.1"/>
</dbReference>